<evidence type="ECO:0000313" key="2">
    <source>
        <dbReference type="EMBL" id="KUO16760.1"/>
    </source>
</evidence>
<sequence>MSSGEIRAADTSQRTRGAQTFLEDIFRPLHRAEQRRWARTYLRGLLHTTGRKTPRRMAQADALPAAAAQGLHQFINASPWDWEPVRRRLALRVAASTTPYAWTVAELTIPKRGEHSVGVHRRLDPVTGLAVNCQRAIGLFLAAGTHCFPVDWSLVLDEAWGRDQQRRLRARVPEAETARPVGGHVLDLAAGVVAQPRLPDVPWVLDLTRCDDATGVLAGLARQRLDIVCEVDPGQVVFSGDRFPTVITVSELMEGRYARQQQAIMRQAADGATVAIPIHTYASTVRLPRRSTGRDDGSVGYRILQHPATDGRRSARYWISSLTDRSVEAVMAPVRSRAAVRTAVAALQERFGVLDFEGRSFPGWHHHMTMASAAYAFRHLPDRSALTPLAPAPAAPAEAAS</sequence>
<dbReference type="STRING" id="909626.AQJ91_33865"/>
<gene>
    <name evidence="2" type="ORF">AQJ91_33865</name>
</gene>
<dbReference type="AlphaFoldDB" id="A0A117RYQ1"/>
<dbReference type="InterPro" id="IPR039365">
    <property type="entry name" value="IS701-like"/>
</dbReference>
<name>A0A117RYQ1_9ACTN</name>
<dbReference type="InterPro" id="IPR038721">
    <property type="entry name" value="IS701-like_DDE_dom"/>
</dbReference>
<evidence type="ECO:0000259" key="1">
    <source>
        <dbReference type="Pfam" id="PF13546"/>
    </source>
</evidence>
<dbReference type="RefSeq" id="WP_079085406.1">
    <property type="nucleotide sequence ID" value="NZ_KQ949102.1"/>
</dbReference>
<comment type="caution">
    <text evidence="2">The sequence shown here is derived from an EMBL/GenBank/DDBJ whole genome shotgun (WGS) entry which is preliminary data.</text>
</comment>
<dbReference type="EMBL" id="LMXB01000083">
    <property type="protein sequence ID" value="KUO16760.1"/>
    <property type="molecule type" value="Genomic_DNA"/>
</dbReference>
<dbReference type="PANTHER" id="PTHR33627:SF1">
    <property type="entry name" value="TRANSPOSASE"/>
    <property type="match status" value="1"/>
</dbReference>
<keyword evidence="3" id="KW-1185">Reference proteome</keyword>
<dbReference type="OrthoDB" id="3657225at2"/>
<proteinExistence type="predicted"/>
<dbReference type="PANTHER" id="PTHR33627">
    <property type="entry name" value="TRANSPOSASE"/>
    <property type="match status" value="1"/>
</dbReference>
<accession>A0A117RYQ1</accession>
<dbReference type="Pfam" id="PF13546">
    <property type="entry name" value="DDE_5"/>
    <property type="match status" value="1"/>
</dbReference>
<evidence type="ECO:0000313" key="3">
    <source>
        <dbReference type="Proteomes" id="UP000053260"/>
    </source>
</evidence>
<dbReference type="Proteomes" id="UP000053260">
    <property type="component" value="Unassembled WGS sequence"/>
</dbReference>
<feature type="domain" description="Transposase IS701-like DDE" evidence="1">
    <location>
        <begin position="26"/>
        <end position="275"/>
    </location>
</feature>
<organism evidence="2 3">
    <name type="scientific">Streptomyces dysideae</name>
    <dbReference type="NCBI Taxonomy" id="909626"/>
    <lineage>
        <taxon>Bacteria</taxon>
        <taxon>Bacillati</taxon>
        <taxon>Actinomycetota</taxon>
        <taxon>Actinomycetes</taxon>
        <taxon>Kitasatosporales</taxon>
        <taxon>Streptomycetaceae</taxon>
        <taxon>Streptomyces</taxon>
    </lineage>
</organism>
<protein>
    <submittedName>
        <fullName evidence="2">Transcriptional regulator</fullName>
    </submittedName>
</protein>
<reference evidence="2 3" key="1">
    <citation type="submission" date="2015-10" db="EMBL/GenBank/DDBJ databases">
        <title>Draft genome sequence of Streptomyces sp. RV15, isolated from a marine sponge.</title>
        <authorList>
            <person name="Ruckert C."/>
            <person name="Abdelmohsen U.R."/>
            <person name="Winkler A."/>
            <person name="Hentschel U."/>
            <person name="Kalinowski J."/>
            <person name="Kampfer P."/>
            <person name="Glaeser S."/>
        </authorList>
    </citation>
    <scope>NUCLEOTIDE SEQUENCE [LARGE SCALE GENOMIC DNA]</scope>
    <source>
        <strain evidence="2 3">RV15</strain>
    </source>
</reference>